<dbReference type="UniPathway" id="UPA00068"/>
<keyword evidence="6 7" id="KW-0804">Transcription</keyword>
<dbReference type="EMBL" id="SEHH01000056">
    <property type="protein sequence ID" value="TBX43857.1"/>
    <property type="molecule type" value="Genomic_DNA"/>
</dbReference>
<comment type="subcellular location">
    <subcellularLocation>
        <location evidence="1 7">Cytoplasm</location>
    </subcellularLocation>
</comment>
<proteinExistence type="inferred from homology"/>
<dbReference type="InterPro" id="IPR036390">
    <property type="entry name" value="WH_DNA-bd_sf"/>
</dbReference>
<organism evidence="12 15">
    <name type="scientific">Lactiplantibacillus paraplantarum</name>
    <dbReference type="NCBI Taxonomy" id="60520"/>
    <lineage>
        <taxon>Bacteria</taxon>
        <taxon>Bacillati</taxon>
        <taxon>Bacillota</taxon>
        <taxon>Bacilli</taxon>
        <taxon>Lactobacillales</taxon>
        <taxon>Lactobacillaceae</taxon>
        <taxon>Lactiplantibacillus</taxon>
    </lineage>
</organism>
<dbReference type="PRINTS" id="PR01467">
    <property type="entry name" value="ARGREPRESSOR"/>
</dbReference>
<keyword evidence="4 7" id="KW-0805">Transcription regulation</keyword>
<dbReference type="eggNOG" id="COG1438">
    <property type="taxonomic scope" value="Bacteria"/>
</dbReference>
<keyword evidence="5 7" id="KW-0238">DNA-binding</keyword>
<name>A0A098R2W4_9LACO</name>
<evidence type="ECO:0000313" key="10">
    <source>
        <dbReference type="EMBL" id="AYJ38513.1"/>
    </source>
</evidence>
<dbReference type="InterPro" id="IPR001669">
    <property type="entry name" value="Arg_repress"/>
</dbReference>
<dbReference type="Gene3D" id="3.30.1360.40">
    <property type="match status" value="1"/>
</dbReference>
<dbReference type="Proteomes" id="UP000277896">
    <property type="component" value="Chromosome"/>
</dbReference>
<dbReference type="EMBL" id="BDOR01000001">
    <property type="protein sequence ID" value="GBF00654.1"/>
    <property type="molecule type" value="Genomic_DNA"/>
</dbReference>
<dbReference type="PANTHER" id="PTHR34471:SF1">
    <property type="entry name" value="ARGININE REPRESSOR"/>
    <property type="match status" value="1"/>
</dbReference>
<evidence type="ECO:0000256" key="2">
    <source>
        <dbReference type="ARBA" id="ARBA00008316"/>
    </source>
</evidence>
<dbReference type="GO" id="GO:0034618">
    <property type="term" value="F:arginine binding"/>
    <property type="evidence" value="ECO:0007669"/>
    <property type="project" value="InterPro"/>
</dbReference>
<feature type="domain" description="Arginine repressor DNA-binding" evidence="8">
    <location>
        <begin position="1"/>
        <end position="68"/>
    </location>
</feature>
<dbReference type="Pfam" id="PF02863">
    <property type="entry name" value="Arg_repressor_C"/>
    <property type="match status" value="1"/>
</dbReference>
<dbReference type="RefSeq" id="WP_021731664.1">
    <property type="nucleotide sequence ID" value="NZ_AVAI01000125.1"/>
</dbReference>
<protein>
    <recommendedName>
        <fullName evidence="7">Arginine repressor</fullName>
    </recommendedName>
</protein>
<evidence type="ECO:0000256" key="3">
    <source>
        <dbReference type="ARBA" id="ARBA00022490"/>
    </source>
</evidence>
<dbReference type="GO" id="GO:0006526">
    <property type="term" value="P:L-arginine biosynthetic process"/>
    <property type="evidence" value="ECO:0007669"/>
    <property type="project" value="UniProtKB-UniPathway"/>
</dbReference>
<evidence type="ECO:0000313" key="11">
    <source>
        <dbReference type="EMBL" id="GBF00654.1"/>
    </source>
</evidence>
<evidence type="ECO:0000256" key="5">
    <source>
        <dbReference type="ARBA" id="ARBA00023125"/>
    </source>
</evidence>
<dbReference type="GeneID" id="79807200"/>
<dbReference type="GO" id="GO:0005737">
    <property type="term" value="C:cytoplasm"/>
    <property type="evidence" value="ECO:0007669"/>
    <property type="project" value="UniProtKB-SubCell"/>
</dbReference>
<reference evidence="10 14" key="2">
    <citation type="submission" date="2018-10" db="EMBL/GenBank/DDBJ databases">
        <title>Genome seuquencing of Lactobacillus species.</title>
        <authorList>
            <person name="Baek C."/>
            <person name="Yi H."/>
        </authorList>
    </citation>
    <scope>NUCLEOTIDE SEQUENCE [LARGE SCALE GENOMIC DNA]</scope>
    <source>
        <strain evidence="10 14">DSM 10667</strain>
    </source>
</reference>
<evidence type="ECO:0000259" key="9">
    <source>
        <dbReference type="Pfam" id="PF02863"/>
    </source>
</evidence>
<dbReference type="PANTHER" id="PTHR34471">
    <property type="entry name" value="ARGININE REPRESSOR"/>
    <property type="match status" value="1"/>
</dbReference>
<comment type="function">
    <text evidence="7">Regulates arginine biosynthesis genes.</text>
</comment>
<dbReference type="GO" id="GO:0051259">
    <property type="term" value="P:protein complex oligomerization"/>
    <property type="evidence" value="ECO:0007669"/>
    <property type="project" value="InterPro"/>
</dbReference>
<evidence type="ECO:0000256" key="7">
    <source>
        <dbReference type="HAMAP-Rule" id="MF_00173"/>
    </source>
</evidence>
<evidence type="ECO:0000256" key="4">
    <source>
        <dbReference type="ARBA" id="ARBA00023015"/>
    </source>
</evidence>
<dbReference type="SUPFAM" id="SSF46785">
    <property type="entry name" value="Winged helix' DNA-binding domain"/>
    <property type="match status" value="1"/>
</dbReference>
<dbReference type="Proteomes" id="UP000292648">
    <property type="component" value="Unassembled WGS sequence"/>
</dbReference>
<comment type="pathway">
    <text evidence="7">Amino-acid biosynthesis; L-arginine biosynthesis [regulation].</text>
</comment>
<keyword evidence="7" id="KW-0678">Repressor</keyword>
<keyword evidence="13" id="KW-1185">Reference proteome</keyword>
<dbReference type="GO" id="GO:0003677">
    <property type="term" value="F:DNA binding"/>
    <property type="evidence" value="ECO:0007669"/>
    <property type="project" value="UniProtKB-KW"/>
</dbReference>
<evidence type="ECO:0000256" key="1">
    <source>
        <dbReference type="ARBA" id="ARBA00004496"/>
    </source>
</evidence>
<dbReference type="HOGENOM" id="CLU_097103_3_0_9"/>
<sequence length="152" mass="17405">MKKQERQRYIKRLLSSNEIERQEDFVKLLRAENIDVTQATISRDIKDMQLVKVPSATGGYHYSMPVQKQMDTEKKLKRTLKDAYVSYATQDKFVLIKVLPGNGPALATLIEAMHYDEIFGTLGDDANVLIICKSLAMTLELQQKIQRLLSDN</sequence>
<dbReference type="Proteomes" id="UP000236162">
    <property type="component" value="Unassembled WGS sequence"/>
</dbReference>
<dbReference type="Pfam" id="PF01316">
    <property type="entry name" value="Arg_repressor"/>
    <property type="match status" value="1"/>
</dbReference>
<evidence type="ECO:0000313" key="15">
    <source>
        <dbReference type="Proteomes" id="UP000292648"/>
    </source>
</evidence>
<dbReference type="HAMAP" id="MF_00173">
    <property type="entry name" value="Arg_repressor"/>
    <property type="match status" value="1"/>
</dbReference>
<evidence type="ECO:0000313" key="13">
    <source>
        <dbReference type="Proteomes" id="UP000236162"/>
    </source>
</evidence>
<feature type="domain" description="Arginine repressor C-terminal" evidence="9">
    <location>
        <begin position="80"/>
        <end position="146"/>
    </location>
</feature>
<dbReference type="InterPro" id="IPR036388">
    <property type="entry name" value="WH-like_DNA-bd_sf"/>
</dbReference>
<accession>A0A098R2W4</accession>
<evidence type="ECO:0000313" key="14">
    <source>
        <dbReference type="Proteomes" id="UP000277896"/>
    </source>
</evidence>
<dbReference type="AlphaFoldDB" id="A0A098R2W4"/>
<dbReference type="InterPro" id="IPR020899">
    <property type="entry name" value="Arg_repress_C"/>
</dbReference>
<reference evidence="11 13" key="1">
    <citation type="submission" date="2017-04" db="EMBL/GenBank/DDBJ databases">
        <title>In vitro and in silico characterization of Lactobacillus paraplantarum D2-1, a starter culture for soymilk fermentation.</title>
        <authorList>
            <person name="Endo A."/>
            <person name="Sasaki F."/>
            <person name="Maeno S."/>
            <person name="Kanesaki Y."/>
            <person name="Kubota E."/>
            <person name="Torres G.A."/>
            <person name="Tomita S."/>
            <person name="Nakagawa J."/>
        </authorList>
    </citation>
    <scope>NUCLEOTIDE SEQUENCE [LARGE SCALE GENOMIC DNA]</scope>
    <source>
        <strain evidence="11 13">D2-1</strain>
    </source>
</reference>
<dbReference type="InterPro" id="IPR036251">
    <property type="entry name" value="Arg_repress_C_sf"/>
</dbReference>
<dbReference type="GO" id="GO:0003700">
    <property type="term" value="F:DNA-binding transcription factor activity"/>
    <property type="evidence" value="ECO:0007669"/>
    <property type="project" value="UniProtKB-UniRule"/>
</dbReference>
<evidence type="ECO:0000313" key="12">
    <source>
        <dbReference type="EMBL" id="TBX43857.1"/>
    </source>
</evidence>
<evidence type="ECO:0000259" key="8">
    <source>
        <dbReference type="Pfam" id="PF01316"/>
    </source>
</evidence>
<dbReference type="SUPFAM" id="SSF55252">
    <property type="entry name" value="C-terminal domain of arginine repressor"/>
    <property type="match status" value="1"/>
</dbReference>
<keyword evidence="3 7" id="KW-0963">Cytoplasm</keyword>
<dbReference type="KEGG" id="lpx:ASU28_06635"/>
<keyword evidence="7" id="KW-0055">Arginine biosynthesis</keyword>
<dbReference type="Gene3D" id="1.10.10.10">
    <property type="entry name" value="Winged helix-like DNA-binding domain superfamily/Winged helix DNA-binding domain"/>
    <property type="match status" value="1"/>
</dbReference>
<comment type="similarity">
    <text evidence="2 7">Belongs to the ArgR family.</text>
</comment>
<reference evidence="12 15" key="3">
    <citation type="submission" date="2019-01" db="EMBL/GenBank/DDBJ databases">
        <title>Draft genome sequence of Lactobacillus paraplantarum OSY-TC318, a Producer of the novel lantibiotic Paraplantaracin TC318.</title>
        <authorList>
            <person name="Hussein W.E."/>
            <person name="Huang E."/>
            <person name="Yousef A.E."/>
        </authorList>
    </citation>
    <scope>NUCLEOTIDE SEQUENCE [LARGE SCALE GENOMIC DNA]</scope>
    <source>
        <strain evidence="12 15">OSY-TC318</strain>
    </source>
</reference>
<dbReference type="EMBL" id="CP032744">
    <property type="protein sequence ID" value="AYJ38513.1"/>
    <property type="molecule type" value="Genomic_DNA"/>
</dbReference>
<dbReference type="InterPro" id="IPR020900">
    <property type="entry name" value="Arg_repress_DNA-bd"/>
</dbReference>
<keyword evidence="7" id="KW-0028">Amino-acid biosynthesis</keyword>
<dbReference type="GO" id="GO:1900079">
    <property type="term" value="P:regulation of arginine biosynthetic process"/>
    <property type="evidence" value="ECO:0007669"/>
    <property type="project" value="UniProtKB-UniRule"/>
</dbReference>
<gene>
    <name evidence="11" type="primary">ahrC</name>
    <name evidence="7" type="synonym">argR</name>
    <name evidence="12" type="ORF">EUZ87_06955</name>
    <name evidence="10" type="ORF">LP667_06665</name>
    <name evidence="11" type="ORF">LPPLD21_00155</name>
</gene>
<evidence type="ECO:0000256" key="6">
    <source>
        <dbReference type="ARBA" id="ARBA00023163"/>
    </source>
</evidence>